<dbReference type="AlphaFoldDB" id="A0A0C3PK66"/>
<dbReference type="Proteomes" id="UP000054217">
    <property type="component" value="Unassembled WGS sequence"/>
</dbReference>
<evidence type="ECO:0000313" key="1">
    <source>
        <dbReference type="EMBL" id="KIO09026.1"/>
    </source>
</evidence>
<evidence type="ECO:0000313" key="2">
    <source>
        <dbReference type="Proteomes" id="UP000054217"/>
    </source>
</evidence>
<organism evidence="1 2">
    <name type="scientific">Pisolithus tinctorius Marx 270</name>
    <dbReference type="NCBI Taxonomy" id="870435"/>
    <lineage>
        <taxon>Eukaryota</taxon>
        <taxon>Fungi</taxon>
        <taxon>Dikarya</taxon>
        <taxon>Basidiomycota</taxon>
        <taxon>Agaricomycotina</taxon>
        <taxon>Agaricomycetes</taxon>
        <taxon>Agaricomycetidae</taxon>
        <taxon>Boletales</taxon>
        <taxon>Sclerodermatineae</taxon>
        <taxon>Pisolithaceae</taxon>
        <taxon>Pisolithus</taxon>
    </lineage>
</organism>
<dbReference type="HOGENOM" id="CLU_1865933_0_0_1"/>
<reference evidence="1 2" key="1">
    <citation type="submission" date="2014-04" db="EMBL/GenBank/DDBJ databases">
        <authorList>
            <consortium name="DOE Joint Genome Institute"/>
            <person name="Kuo A."/>
            <person name="Kohler A."/>
            <person name="Costa M.D."/>
            <person name="Nagy L.G."/>
            <person name="Floudas D."/>
            <person name="Copeland A."/>
            <person name="Barry K.W."/>
            <person name="Cichocki N."/>
            <person name="Veneault-Fourrey C."/>
            <person name="LaButti K."/>
            <person name="Lindquist E.A."/>
            <person name="Lipzen A."/>
            <person name="Lundell T."/>
            <person name="Morin E."/>
            <person name="Murat C."/>
            <person name="Sun H."/>
            <person name="Tunlid A."/>
            <person name="Henrissat B."/>
            <person name="Grigoriev I.V."/>
            <person name="Hibbett D.S."/>
            <person name="Martin F."/>
            <person name="Nordberg H.P."/>
            <person name="Cantor M.N."/>
            <person name="Hua S.X."/>
        </authorList>
    </citation>
    <scope>NUCLEOTIDE SEQUENCE [LARGE SCALE GENOMIC DNA]</scope>
    <source>
        <strain evidence="1 2">Marx 270</strain>
    </source>
</reference>
<gene>
    <name evidence="1" type="ORF">M404DRAFT_996744</name>
</gene>
<accession>A0A0C3PK66</accession>
<reference evidence="2" key="2">
    <citation type="submission" date="2015-01" db="EMBL/GenBank/DDBJ databases">
        <title>Evolutionary Origins and Diversification of the Mycorrhizal Mutualists.</title>
        <authorList>
            <consortium name="DOE Joint Genome Institute"/>
            <consortium name="Mycorrhizal Genomics Consortium"/>
            <person name="Kohler A."/>
            <person name="Kuo A."/>
            <person name="Nagy L.G."/>
            <person name="Floudas D."/>
            <person name="Copeland A."/>
            <person name="Barry K.W."/>
            <person name="Cichocki N."/>
            <person name="Veneault-Fourrey C."/>
            <person name="LaButti K."/>
            <person name="Lindquist E.A."/>
            <person name="Lipzen A."/>
            <person name="Lundell T."/>
            <person name="Morin E."/>
            <person name="Murat C."/>
            <person name="Riley R."/>
            <person name="Ohm R."/>
            <person name="Sun H."/>
            <person name="Tunlid A."/>
            <person name="Henrissat B."/>
            <person name="Grigoriev I.V."/>
            <person name="Hibbett D.S."/>
            <person name="Martin F."/>
        </authorList>
    </citation>
    <scope>NUCLEOTIDE SEQUENCE [LARGE SCALE GENOMIC DNA]</scope>
    <source>
        <strain evidence="2">Marx 270</strain>
    </source>
</reference>
<name>A0A0C3PK66_PISTI</name>
<proteinExistence type="predicted"/>
<protein>
    <submittedName>
        <fullName evidence="1">Uncharacterized protein</fullName>
    </submittedName>
</protein>
<dbReference type="EMBL" id="KN831955">
    <property type="protein sequence ID" value="KIO09026.1"/>
    <property type="molecule type" value="Genomic_DNA"/>
</dbReference>
<dbReference type="InParanoid" id="A0A0C3PK66"/>
<sequence>MYKAGLDVRLGSGNTDYSLVISAETPLQISWKSFWGGLSAGVRAAAHGRYAKWMRKEVFYGEFSRVVSRLQQTPSPAREPRGSYDLSPPPLHRESTWHLPKALKWFCRHSVAQWHFHVNMPHPNRASSALRDKSTGH</sequence>
<keyword evidence="2" id="KW-1185">Reference proteome</keyword>